<sequence>MRHRLFQQSQSKRLDHFPTLIRAKKQQFNLFLQPHPEGPVIKWKISFAIAAVIALTSIAMLALRPKEMHNHAPHVFWNAFLNRQHGRTMLVESDSGLVMLQHFTRRPVSLASYISGEYLNDVSSPDEKPDTVTRLSSRRYTPAVDGAIYEKISHHLPDVQDSIDIRYARDLRLNDLKQGNAILLGTHESNPWVELFESSMNFTFQNNLAAGTTSMGNRHPQAGEQAMYPMLSNDPLHTVYGLVAYRPNLTRTGHVLIVEGETMAGTQTASEFLLDDTHLLPFLKSIQKKDGTIPHFEVLIRSSSVAGESAQIDRVAYRVDAD</sequence>
<name>A0A1G7JU12_9BACT</name>
<evidence type="ECO:0000313" key="2">
    <source>
        <dbReference type="Proteomes" id="UP000182427"/>
    </source>
</evidence>
<dbReference type="EMBL" id="LT629690">
    <property type="protein sequence ID" value="SDF28457.1"/>
    <property type="molecule type" value="Genomic_DNA"/>
</dbReference>
<reference evidence="2" key="1">
    <citation type="submission" date="2016-10" db="EMBL/GenBank/DDBJ databases">
        <authorList>
            <person name="Varghese N."/>
            <person name="Submissions S."/>
        </authorList>
    </citation>
    <scope>NUCLEOTIDE SEQUENCE [LARGE SCALE GENOMIC DNA]</scope>
    <source>
        <strain evidence="2">GAS232</strain>
    </source>
</reference>
<keyword evidence="2" id="KW-1185">Reference proteome</keyword>
<gene>
    <name evidence="1" type="ORF">SAMN05444167_1949</name>
</gene>
<organism evidence="1 2">
    <name type="scientific">Terriglobus roseus</name>
    <dbReference type="NCBI Taxonomy" id="392734"/>
    <lineage>
        <taxon>Bacteria</taxon>
        <taxon>Pseudomonadati</taxon>
        <taxon>Acidobacteriota</taxon>
        <taxon>Terriglobia</taxon>
        <taxon>Terriglobales</taxon>
        <taxon>Acidobacteriaceae</taxon>
        <taxon>Terriglobus</taxon>
    </lineage>
</organism>
<evidence type="ECO:0000313" key="1">
    <source>
        <dbReference type="EMBL" id="SDF28457.1"/>
    </source>
</evidence>
<dbReference type="Proteomes" id="UP000182427">
    <property type="component" value="Chromosome I"/>
</dbReference>
<dbReference type="AlphaFoldDB" id="A0A1G7JU12"/>
<protein>
    <submittedName>
        <fullName evidence="1">Uncharacterized protein</fullName>
    </submittedName>
</protein>
<proteinExistence type="predicted"/>
<accession>A0A1G7JU12</accession>